<evidence type="ECO:0000256" key="5">
    <source>
        <dbReference type="ARBA" id="ARBA00022989"/>
    </source>
</evidence>
<evidence type="ECO:0000256" key="4">
    <source>
        <dbReference type="ARBA" id="ARBA00022692"/>
    </source>
</evidence>
<feature type="transmembrane region" description="Helical" evidence="7">
    <location>
        <begin position="254"/>
        <end position="276"/>
    </location>
</feature>
<dbReference type="EMBL" id="JBEWZI010000023">
    <property type="protein sequence ID" value="MET7015884.1"/>
    <property type="molecule type" value="Genomic_DNA"/>
</dbReference>
<comment type="subcellular location">
    <subcellularLocation>
        <location evidence="1">Cell membrane</location>
        <topology evidence="1">Multi-pass membrane protein</topology>
    </subcellularLocation>
</comment>
<dbReference type="RefSeq" id="WP_354602342.1">
    <property type="nucleotide sequence ID" value="NZ_JBEWZI010000023.1"/>
</dbReference>
<dbReference type="InterPro" id="IPR050833">
    <property type="entry name" value="Poly_Biosynth_Transport"/>
</dbReference>
<feature type="transmembrane region" description="Helical" evidence="7">
    <location>
        <begin position="212"/>
        <end position="234"/>
    </location>
</feature>
<feature type="transmembrane region" description="Helical" evidence="7">
    <location>
        <begin position="355"/>
        <end position="374"/>
    </location>
</feature>
<feature type="transmembrane region" description="Helical" evidence="7">
    <location>
        <begin position="329"/>
        <end position="348"/>
    </location>
</feature>
<keyword evidence="4 7" id="KW-0812">Transmembrane</keyword>
<accession>A0ABV2TPN3</accession>
<evidence type="ECO:0000256" key="6">
    <source>
        <dbReference type="ARBA" id="ARBA00023136"/>
    </source>
</evidence>
<keyword evidence="6 7" id="KW-0472">Membrane</keyword>
<gene>
    <name evidence="8" type="ORF">ABXR19_16960</name>
</gene>
<evidence type="ECO:0000256" key="3">
    <source>
        <dbReference type="ARBA" id="ARBA00022475"/>
    </source>
</evidence>
<protein>
    <submittedName>
        <fullName evidence="8">Oligosaccharide flippase family protein</fullName>
    </submittedName>
</protein>
<keyword evidence="3" id="KW-1003">Cell membrane</keyword>
<dbReference type="InterPro" id="IPR002797">
    <property type="entry name" value="Polysacc_synth"/>
</dbReference>
<organism evidence="8 9">
    <name type="scientific">Uliginosibacterium flavum</name>
    <dbReference type="NCBI Taxonomy" id="1396831"/>
    <lineage>
        <taxon>Bacteria</taxon>
        <taxon>Pseudomonadati</taxon>
        <taxon>Pseudomonadota</taxon>
        <taxon>Betaproteobacteria</taxon>
        <taxon>Rhodocyclales</taxon>
        <taxon>Zoogloeaceae</taxon>
        <taxon>Uliginosibacterium</taxon>
    </lineage>
</organism>
<evidence type="ECO:0000256" key="7">
    <source>
        <dbReference type="SAM" id="Phobius"/>
    </source>
</evidence>
<feature type="transmembrane region" description="Helical" evidence="7">
    <location>
        <begin position="116"/>
        <end position="135"/>
    </location>
</feature>
<dbReference type="PANTHER" id="PTHR30250:SF10">
    <property type="entry name" value="LIPOPOLYSACCHARIDE BIOSYNTHESIS PROTEIN WZXC"/>
    <property type="match status" value="1"/>
</dbReference>
<keyword evidence="5 7" id="KW-1133">Transmembrane helix</keyword>
<feature type="transmembrane region" description="Helical" evidence="7">
    <location>
        <begin position="380"/>
        <end position="403"/>
    </location>
</feature>
<feature type="transmembrane region" description="Helical" evidence="7">
    <location>
        <begin position="44"/>
        <end position="62"/>
    </location>
</feature>
<evidence type="ECO:0000313" key="9">
    <source>
        <dbReference type="Proteomes" id="UP001549691"/>
    </source>
</evidence>
<name>A0ABV2TPN3_9RHOO</name>
<dbReference type="PANTHER" id="PTHR30250">
    <property type="entry name" value="PST FAMILY PREDICTED COLANIC ACID TRANSPORTER"/>
    <property type="match status" value="1"/>
</dbReference>
<reference evidence="8 9" key="1">
    <citation type="submission" date="2024-07" db="EMBL/GenBank/DDBJ databases">
        <title>Uliginosibacterium flavum JJ3220;KACC:17644.</title>
        <authorList>
            <person name="Kim M.K."/>
        </authorList>
    </citation>
    <scope>NUCLEOTIDE SEQUENCE [LARGE SCALE GENOMIC DNA]</scope>
    <source>
        <strain evidence="8 9">KACC:17644</strain>
    </source>
</reference>
<keyword evidence="9" id="KW-1185">Reference proteome</keyword>
<evidence type="ECO:0000256" key="2">
    <source>
        <dbReference type="ARBA" id="ARBA00007430"/>
    </source>
</evidence>
<feature type="transmembrane region" description="Helical" evidence="7">
    <location>
        <begin position="288"/>
        <end position="309"/>
    </location>
</feature>
<proteinExistence type="inferred from homology"/>
<evidence type="ECO:0000256" key="1">
    <source>
        <dbReference type="ARBA" id="ARBA00004651"/>
    </source>
</evidence>
<feature type="transmembrane region" description="Helical" evidence="7">
    <location>
        <begin position="90"/>
        <end position="110"/>
    </location>
</feature>
<sequence length="415" mass="44273">MNRAPVSRLDLFFVYAAYALRYLYLLVLIPFYGRVLGVEAYGQVLAGMSLMSMVWMFVSYGFPGVGGREMALAPPAGYGVIFWRQWSGRAVFSLLALVGGGVAVWASPVLAATPWLGLWAVLLGLVSAYNIGWYFTGSHRPRQSVKLEVLGFVLNLVLILSLVRSEADVNWTLGSILISGSIALAVAHWWVRGEIGKPRVSIGQGLQLIKGSSTFFVYSASSALLVSSSTYLLSLLSTSQEVGHFGAAERLASVGLAVMGPAAQVFVPRITALFAQDHAAAYRLVRKAALLLLAVGFSGCVLASVLAPWGIPLIFGAGFESSVPVLRLLAILFPLNACIQILGMYVLVPLYKESALMRCALAGAAVNILLALFLGSHSGAMGMAVARVLGECITAGLLIGLAWREGILNSIFRLK</sequence>
<dbReference type="Pfam" id="PF01943">
    <property type="entry name" value="Polysacc_synt"/>
    <property type="match status" value="1"/>
</dbReference>
<feature type="transmembrane region" description="Helical" evidence="7">
    <location>
        <begin position="12"/>
        <end position="32"/>
    </location>
</feature>
<feature type="transmembrane region" description="Helical" evidence="7">
    <location>
        <begin position="171"/>
        <end position="191"/>
    </location>
</feature>
<dbReference type="Proteomes" id="UP001549691">
    <property type="component" value="Unassembled WGS sequence"/>
</dbReference>
<feature type="transmembrane region" description="Helical" evidence="7">
    <location>
        <begin position="147"/>
        <end position="165"/>
    </location>
</feature>
<comment type="caution">
    <text evidence="8">The sequence shown here is derived from an EMBL/GenBank/DDBJ whole genome shotgun (WGS) entry which is preliminary data.</text>
</comment>
<evidence type="ECO:0000313" key="8">
    <source>
        <dbReference type="EMBL" id="MET7015884.1"/>
    </source>
</evidence>
<comment type="similarity">
    <text evidence="2">Belongs to the polysaccharide synthase family.</text>
</comment>